<dbReference type="GO" id="GO:0034220">
    <property type="term" value="P:monoatomic ion transmembrane transport"/>
    <property type="evidence" value="ECO:0007669"/>
    <property type="project" value="UniProtKB-KW"/>
</dbReference>
<name>A0A0R2JDW4_9LACO</name>
<dbReference type="RefSeq" id="WP_057753172.1">
    <property type="nucleotide sequence ID" value="NZ_JQBP01000001.1"/>
</dbReference>
<feature type="transmembrane region" description="Helical" evidence="10">
    <location>
        <begin position="97"/>
        <end position="117"/>
    </location>
</feature>
<keyword evidence="6" id="KW-0407">Ion channel</keyword>
<comment type="function">
    <text evidence="9">Fluoride-specific ion channel. Important for reducing fluoride concentration in the cell, thus reducing its toxicity.</text>
</comment>
<dbReference type="AlphaFoldDB" id="A0A0R2JDW4"/>
<keyword evidence="5 10" id="KW-0472">Membrane</keyword>
<evidence type="ECO:0000256" key="4">
    <source>
        <dbReference type="ARBA" id="ARBA00022989"/>
    </source>
</evidence>
<evidence type="ECO:0000256" key="2">
    <source>
        <dbReference type="ARBA" id="ARBA00022475"/>
    </source>
</evidence>
<comment type="caution">
    <text evidence="11">The sequence shown here is derived from an EMBL/GenBank/DDBJ whole genome shotgun (WGS) entry which is preliminary data.</text>
</comment>
<keyword evidence="4 10" id="KW-1133">Transmembrane helix</keyword>
<evidence type="ECO:0000313" key="11">
    <source>
        <dbReference type="EMBL" id="KRN75534.1"/>
    </source>
</evidence>
<dbReference type="STRING" id="1616.IV73_GL000015"/>
<protein>
    <recommendedName>
        <fullName evidence="10">Fluoride-specific ion channel</fullName>
    </recommendedName>
</protein>
<keyword evidence="6" id="KW-0406">Ion transport</keyword>
<feature type="transmembrane region" description="Helical" evidence="10">
    <location>
        <begin position="62"/>
        <end position="85"/>
    </location>
</feature>
<comment type="subcellular location">
    <subcellularLocation>
        <location evidence="1">Cell membrane</location>
        <topology evidence="1">Multi-pass membrane protein</topology>
    </subcellularLocation>
</comment>
<keyword evidence="6" id="KW-0813">Transport</keyword>
<accession>A0A0R2JDW4</accession>
<evidence type="ECO:0000256" key="7">
    <source>
        <dbReference type="ARBA" id="ARBA00035120"/>
    </source>
</evidence>
<comment type="similarity">
    <text evidence="7 10">Belongs to the fluoride channel Fluc/FEX (TC 1.A.43) family.</text>
</comment>
<dbReference type="InterPro" id="IPR003691">
    <property type="entry name" value="FluC"/>
</dbReference>
<proteinExistence type="inferred from homology"/>
<evidence type="ECO:0000256" key="1">
    <source>
        <dbReference type="ARBA" id="ARBA00004651"/>
    </source>
</evidence>
<evidence type="ECO:0000313" key="12">
    <source>
        <dbReference type="Proteomes" id="UP000051655"/>
    </source>
</evidence>
<comment type="catalytic activity">
    <reaction evidence="8">
        <text>fluoride(in) = fluoride(out)</text>
        <dbReference type="Rhea" id="RHEA:76159"/>
        <dbReference type="ChEBI" id="CHEBI:17051"/>
    </reaction>
    <physiologicalReaction direction="left-to-right" evidence="8">
        <dbReference type="Rhea" id="RHEA:76160"/>
    </physiologicalReaction>
</comment>
<dbReference type="PATRIC" id="fig|1616.3.peg.15"/>
<keyword evidence="12" id="KW-1185">Reference proteome</keyword>
<gene>
    <name evidence="11" type="ORF">IV73_GL000015</name>
</gene>
<evidence type="ECO:0000256" key="5">
    <source>
        <dbReference type="ARBA" id="ARBA00023136"/>
    </source>
</evidence>
<dbReference type="EMBL" id="JQBP01000001">
    <property type="protein sequence ID" value="KRN75534.1"/>
    <property type="molecule type" value="Genomic_DNA"/>
</dbReference>
<sequence>MIFLIAGSGAALGSIARYWMIERLPEKFPKLQNWKVVILNLIAIFMMGYVTRLGMNSAWSSFIATGMIGGFSTFSTPIIELANAITTDNDQQLGPVLLKTVIMFIGGFPILWLGLYVSGH</sequence>
<organism evidence="11 12">
    <name type="scientific">Weissella kandleri</name>
    <dbReference type="NCBI Taxonomy" id="1616"/>
    <lineage>
        <taxon>Bacteria</taxon>
        <taxon>Bacillati</taxon>
        <taxon>Bacillota</taxon>
        <taxon>Bacilli</taxon>
        <taxon>Lactobacillales</taxon>
        <taxon>Lactobacillaceae</taxon>
        <taxon>Weissella</taxon>
    </lineage>
</organism>
<evidence type="ECO:0000256" key="8">
    <source>
        <dbReference type="ARBA" id="ARBA00035585"/>
    </source>
</evidence>
<dbReference type="GO" id="GO:0005886">
    <property type="term" value="C:plasma membrane"/>
    <property type="evidence" value="ECO:0007669"/>
    <property type="project" value="UniProtKB-SubCell"/>
</dbReference>
<keyword evidence="2 10" id="KW-1003">Cell membrane</keyword>
<evidence type="ECO:0000256" key="3">
    <source>
        <dbReference type="ARBA" id="ARBA00022692"/>
    </source>
</evidence>
<reference evidence="11 12" key="1">
    <citation type="journal article" date="2015" name="Genome Announc.">
        <title>Expanding the biotechnology potential of lactobacilli through comparative genomics of 213 strains and associated genera.</title>
        <authorList>
            <person name="Sun Z."/>
            <person name="Harris H.M."/>
            <person name="McCann A."/>
            <person name="Guo C."/>
            <person name="Argimon S."/>
            <person name="Zhang W."/>
            <person name="Yang X."/>
            <person name="Jeffery I.B."/>
            <person name="Cooney J.C."/>
            <person name="Kagawa T.F."/>
            <person name="Liu W."/>
            <person name="Song Y."/>
            <person name="Salvetti E."/>
            <person name="Wrobel A."/>
            <person name="Rasinkangas P."/>
            <person name="Parkhill J."/>
            <person name="Rea M.C."/>
            <person name="O'Sullivan O."/>
            <person name="Ritari J."/>
            <person name="Douillard F.P."/>
            <person name="Paul Ross R."/>
            <person name="Yang R."/>
            <person name="Briner A.E."/>
            <person name="Felis G.E."/>
            <person name="de Vos W.M."/>
            <person name="Barrangou R."/>
            <person name="Klaenhammer T.R."/>
            <person name="Caufield P.W."/>
            <person name="Cui Y."/>
            <person name="Zhang H."/>
            <person name="O'Toole P.W."/>
        </authorList>
    </citation>
    <scope>NUCLEOTIDE SEQUENCE [LARGE SCALE GENOMIC DNA]</scope>
    <source>
        <strain evidence="11 12">DSM 20593</strain>
    </source>
</reference>
<dbReference type="Proteomes" id="UP000051655">
    <property type="component" value="Unassembled WGS sequence"/>
</dbReference>
<evidence type="ECO:0000256" key="6">
    <source>
        <dbReference type="ARBA" id="ARBA00023303"/>
    </source>
</evidence>
<keyword evidence="3 10" id="KW-0812">Transmembrane</keyword>
<dbReference type="Pfam" id="PF02537">
    <property type="entry name" value="CRCB"/>
    <property type="match status" value="1"/>
</dbReference>
<feature type="transmembrane region" description="Helical" evidence="10">
    <location>
        <begin position="32"/>
        <end position="50"/>
    </location>
</feature>
<evidence type="ECO:0000256" key="10">
    <source>
        <dbReference type="RuleBase" id="RU004340"/>
    </source>
</evidence>
<evidence type="ECO:0000256" key="9">
    <source>
        <dbReference type="ARBA" id="ARBA00049940"/>
    </source>
</evidence>